<dbReference type="InterPro" id="IPR030949">
    <property type="entry name" value="ECF_S_folate_fam"/>
</dbReference>
<reference evidence="2" key="1">
    <citation type="submission" date="2022-10" db="EMBL/GenBank/DDBJ databases">
        <title>Vagococcus sp. isolated from poultry meat.</title>
        <authorList>
            <person name="Johansson P."/>
            <person name="Bjorkroth J."/>
        </authorList>
    </citation>
    <scope>NUCLEOTIDE SEQUENCE</scope>
    <source>
        <strain evidence="2">STAA11</strain>
    </source>
</reference>
<proteinExistence type="predicted"/>
<feature type="transmembrane region" description="Helical" evidence="1">
    <location>
        <begin position="76"/>
        <end position="95"/>
    </location>
</feature>
<keyword evidence="1" id="KW-0472">Membrane</keyword>
<dbReference type="RefSeq" id="WP_275469253.1">
    <property type="nucleotide sequence ID" value="NZ_CP110232.1"/>
</dbReference>
<name>A0AAF0I7N4_9ENTE</name>
<dbReference type="Gene3D" id="1.10.1760.20">
    <property type="match status" value="1"/>
</dbReference>
<keyword evidence="3" id="KW-1185">Reference proteome</keyword>
<dbReference type="Proteomes" id="UP001179647">
    <property type="component" value="Chromosome"/>
</dbReference>
<feature type="transmembrane region" description="Helical" evidence="1">
    <location>
        <begin position="147"/>
        <end position="165"/>
    </location>
</feature>
<keyword evidence="1" id="KW-1133">Transmembrane helix</keyword>
<feature type="transmembrane region" description="Helical" evidence="1">
    <location>
        <begin position="6"/>
        <end position="25"/>
    </location>
</feature>
<feature type="transmembrane region" description="Helical" evidence="1">
    <location>
        <begin position="37"/>
        <end position="56"/>
    </location>
</feature>
<evidence type="ECO:0000256" key="1">
    <source>
        <dbReference type="SAM" id="Phobius"/>
    </source>
</evidence>
<sequence length="174" mass="19739">MFSKKITTREIALMGVLMALQLILTRFLSIQTPFVRIGFSFIPTALMAMTFGPMLTGVGSLLSDFVGISLFPVTGPYFPGFSFSTFLTGVIYGWFFYKKELTWSRIIVANLLVTIIVDIFLNTLWLYMMMGPIAIAQLPLRVGKNIIQFPIKVFIMYFLGHNVVLQKQLTRFAK</sequence>
<evidence type="ECO:0000313" key="2">
    <source>
        <dbReference type="EMBL" id="WEG73454.1"/>
    </source>
</evidence>
<dbReference type="NCBIfam" id="TIGR04518">
    <property type="entry name" value="ECF_S_folT_fam"/>
    <property type="match status" value="1"/>
</dbReference>
<accession>A0AAF0I7N4</accession>
<protein>
    <submittedName>
        <fullName evidence="2">Folate family ECF transporter S component</fullName>
    </submittedName>
</protein>
<evidence type="ECO:0000313" key="3">
    <source>
        <dbReference type="Proteomes" id="UP001179647"/>
    </source>
</evidence>
<feature type="transmembrane region" description="Helical" evidence="1">
    <location>
        <begin position="107"/>
        <end position="127"/>
    </location>
</feature>
<dbReference type="KEGG" id="vie:OL234_00670"/>
<gene>
    <name evidence="2" type="ORF">OL234_00670</name>
</gene>
<dbReference type="Pfam" id="PF12822">
    <property type="entry name" value="ECF_trnsprt"/>
    <property type="match status" value="1"/>
</dbReference>
<dbReference type="InterPro" id="IPR024529">
    <property type="entry name" value="ECF_trnsprt_substrate-spec"/>
</dbReference>
<organism evidence="2 3">
    <name type="scientific">Vagococcus intermedius</name>
    <dbReference type="NCBI Taxonomy" id="2991418"/>
    <lineage>
        <taxon>Bacteria</taxon>
        <taxon>Bacillati</taxon>
        <taxon>Bacillota</taxon>
        <taxon>Bacilli</taxon>
        <taxon>Lactobacillales</taxon>
        <taxon>Enterococcaceae</taxon>
        <taxon>Vagococcus</taxon>
    </lineage>
</organism>
<dbReference type="EMBL" id="CP110232">
    <property type="protein sequence ID" value="WEG73454.1"/>
    <property type="molecule type" value="Genomic_DNA"/>
</dbReference>
<dbReference type="GO" id="GO:0022857">
    <property type="term" value="F:transmembrane transporter activity"/>
    <property type="evidence" value="ECO:0007669"/>
    <property type="project" value="InterPro"/>
</dbReference>
<dbReference type="AlphaFoldDB" id="A0AAF0I7N4"/>
<keyword evidence="1" id="KW-0812">Transmembrane</keyword>